<dbReference type="Pfam" id="PF04055">
    <property type="entry name" value="Radical_SAM"/>
    <property type="match status" value="1"/>
</dbReference>
<evidence type="ECO:0000256" key="13">
    <source>
        <dbReference type="ARBA" id="ARBA00023235"/>
    </source>
</evidence>
<sequence length="435" mass="49816">MEKYFESVADKWTTIAYEDKTDPSVWPNCQKFPLYTNVSREDWEDWRWQLKHSLHTKDELEALGVNLVPEERKALDNMEGLLKMSITPYWAVRMDFNDPSDPLRIQSIPTPAEIETHAENEADPLGEDHDMAVPGLVHRYPDRVLFLCSTVCSMYCRFCTRNRVVAKPAPFADEENFQQAIDYITNHPEIRDVLISGGDSLLLSDQRIDQILTAVRAIPHVEFVRIGSRVPSAMPYRVTPGLIAVFKKHSPVWLSVHFDHIREMSPQARKALTMLADAGIPLGNQTVLMRHINDSVAKMKTLTHELLKNRVRPYYIYQCDLSEGIYHFRTPVARGIEIIENLRGWTSGYAVPRFVVDAPGGGGKIVLQPQMLLDYKPGEVTLRNFEGMITKYYEPAELVSKEDEHRMKTILGKHPPLDDELLVERCDGKVHSDHV</sequence>
<protein>
    <recommendedName>
        <fullName evidence="6">L-lysine 2,3-aminomutase</fullName>
        <ecNumber evidence="5">5.4.3.2</ecNumber>
    </recommendedName>
</protein>
<dbReference type="PIRSF" id="PIRSF004911">
    <property type="entry name" value="DUF160"/>
    <property type="match status" value="1"/>
</dbReference>
<dbReference type="GO" id="GO:0046872">
    <property type="term" value="F:metal ion binding"/>
    <property type="evidence" value="ECO:0007669"/>
    <property type="project" value="UniProtKB-KW"/>
</dbReference>
<dbReference type="GO" id="GO:0050066">
    <property type="term" value="F:L-lysine 2,3-aminomutase activity"/>
    <property type="evidence" value="ECO:0007669"/>
    <property type="project" value="UniProtKB-EC"/>
</dbReference>
<evidence type="ECO:0000256" key="3">
    <source>
        <dbReference type="ARBA" id="ARBA00001966"/>
    </source>
</evidence>
<dbReference type="InterPro" id="IPR022459">
    <property type="entry name" value="Lysine_aminomutase"/>
</dbReference>
<keyword evidence="12" id="KW-0411">Iron-sulfur</keyword>
<dbReference type="InterPro" id="IPR013785">
    <property type="entry name" value="Aldolase_TIM"/>
</dbReference>
<evidence type="ECO:0000256" key="10">
    <source>
        <dbReference type="ARBA" id="ARBA00022898"/>
    </source>
</evidence>
<evidence type="ECO:0000256" key="8">
    <source>
        <dbReference type="ARBA" id="ARBA00022691"/>
    </source>
</evidence>
<dbReference type="Gene3D" id="6.10.140.1170">
    <property type="match status" value="1"/>
</dbReference>
<comment type="catalytic activity">
    <reaction evidence="1">
        <text>L-lysine = (3S)-3,6-diaminohexanoate</text>
        <dbReference type="Rhea" id="RHEA:19177"/>
        <dbReference type="ChEBI" id="CHEBI:32551"/>
        <dbReference type="ChEBI" id="CHEBI:57434"/>
        <dbReference type="EC" id="5.4.3.2"/>
    </reaction>
</comment>
<accession>A0A8J6BFZ1</accession>
<dbReference type="PANTHER" id="PTHR30538">
    <property type="entry name" value="LYSINE 2,3-AMINOMUTASE-RELATED"/>
    <property type="match status" value="1"/>
</dbReference>
<comment type="caution">
    <text evidence="15">The sequence shown here is derived from an EMBL/GenBank/DDBJ whole genome shotgun (WGS) entry which is preliminary data.</text>
</comment>
<keyword evidence="16" id="KW-1185">Reference proteome</keyword>
<evidence type="ECO:0000256" key="12">
    <source>
        <dbReference type="ARBA" id="ARBA00023014"/>
    </source>
</evidence>
<dbReference type="NCBIfam" id="TIGR00238">
    <property type="entry name" value="KamA family radical SAM protein"/>
    <property type="match status" value="1"/>
</dbReference>
<reference evidence="15" key="1">
    <citation type="submission" date="2021-05" db="EMBL/GenBank/DDBJ databases">
        <title>A free-living protist that lacks canonical eukaryotic 1 DNA replication and segregation systems.</title>
        <authorList>
            <person name="Salas-Leiva D.E."/>
            <person name="Tromer E.C."/>
            <person name="Curtis B.A."/>
            <person name="Jerlstrom-Hultqvist J."/>
            <person name="Kolisko M."/>
            <person name="Yi Z."/>
            <person name="Salas-Leiva J.S."/>
            <person name="Gallot-Lavallee L."/>
            <person name="Kops G.J.P.L."/>
            <person name="Archibald J.M."/>
            <person name="Simpson A.G.B."/>
            <person name="Roger A.J."/>
        </authorList>
    </citation>
    <scope>NUCLEOTIDE SEQUENCE</scope>
    <source>
        <strain evidence="15">BICM</strain>
    </source>
</reference>
<dbReference type="OrthoDB" id="5396721at2759"/>
<evidence type="ECO:0000313" key="16">
    <source>
        <dbReference type="Proteomes" id="UP000717585"/>
    </source>
</evidence>
<dbReference type="SFLD" id="SFLDS00029">
    <property type="entry name" value="Radical_SAM"/>
    <property type="match status" value="1"/>
</dbReference>
<organism evidence="15 16">
    <name type="scientific">Carpediemonas membranifera</name>
    <dbReference type="NCBI Taxonomy" id="201153"/>
    <lineage>
        <taxon>Eukaryota</taxon>
        <taxon>Metamonada</taxon>
        <taxon>Carpediemonas-like organisms</taxon>
        <taxon>Carpediemonas</taxon>
    </lineage>
</organism>
<dbReference type="SFLD" id="SFLDF00283">
    <property type="entry name" value="L-lysine_2_3-aminomutase_(LAM"/>
    <property type="match status" value="1"/>
</dbReference>
<evidence type="ECO:0000256" key="1">
    <source>
        <dbReference type="ARBA" id="ARBA00000911"/>
    </source>
</evidence>
<dbReference type="PANTHER" id="PTHR30538:SF1">
    <property type="entry name" value="L-LYSINE 2,3-AMINOMUTASE"/>
    <property type="match status" value="1"/>
</dbReference>
<proteinExistence type="inferred from homology"/>
<dbReference type="Gene3D" id="3.20.20.70">
    <property type="entry name" value="Aldolase class I"/>
    <property type="match status" value="1"/>
</dbReference>
<comment type="cofactor">
    <cofactor evidence="2">
        <name>pyridoxal 5'-phosphate</name>
        <dbReference type="ChEBI" id="CHEBI:597326"/>
    </cofactor>
</comment>
<dbReference type="InterPro" id="IPR007197">
    <property type="entry name" value="rSAM"/>
</dbReference>
<dbReference type="EC" id="5.4.3.2" evidence="5"/>
<keyword evidence="11" id="KW-0408">Iron</keyword>
<keyword evidence="7" id="KW-0004">4Fe-4S</keyword>
<dbReference type="SUPFAM" id="SSF102114">
    <property type="entry name" value="Radical SAM enzymes"/>
    <property type="match status" value="1"/>
</dbReference>
<dbReference type="InterPro" id="IPR025895">
    <property type="entry name" value="LAM_C_dom"/>
</dbReference>
<evidence type="ECO:0000256" key="4">
    <source>
        <dbReference type="ARBA" id="ARBA00008703"/>
    </source>
</evidence>
<evidence type="ECO:0000256" key="5">
    <source>
        <dbReference type="ARBA" id="ARBA00012144"/>
    </source>
</evidence>
<keyword evidence="9" id="KW-0479">Metal-binding</keyword>
<evidence type="ECO:0000256" key="9">
    <source>
        <dbReference type="ARBA" id="ARBA00022723"/>
    </source>
</evidence>
<name>A0A8J6BFZ1_9EUKA</name>
<comment type="cofactor">
    <cofactor evidence="3">
        <name>[4Fe-4S] cluster</name>
        <dbReference type="ChEBI" id="CHEBI:49883"/>
    </cofactor>
</comment>
<dbReference type="Pfam" id="PF12544">
    <property type="entry name" value="LAM_C"/>
    <property type="match status" value="1"/>
</dbReference>
<evidence type="ECO:0000256" key="7">
    <source>
        <dbReference type="ARBA" id="ARBA00022485"/>
    </source>
</evidence>
<gene>
    <name evidence="15" type="ORF">J8273_1705</name>
</gene>
<dbReference type="Proteomes" id="UP000717585">
    <property type="component" value="Unassembled WGS sequence"/>
</dbReference>
<dbReference type="EMBL" id="JAHDYR010000005">
    <property type="protein sequence ID" value="KAG9396687.1"/>
    <property type="molecule type" value="Genomic_DNA"/>
</dbReference>
<comment type="similarity">
    <text evidence="4">Belongs to the radical SAM superfamily. KamA family.</text>
</comment>
<dbReference type="InterPro" id="IPR058240">
    <property type="entry name" value="rSAM_sf"/>
</dbReference>
<evidence type="ECO:0000256" key="2">
    <source>
        <dbReference type="ARBA" id="ARBA00001933"/>
    </source>
</evidence>
<keyword evidence="10" id="KW-0663">Pyridoxal phosphate</keyword>
<dbReference type="PROSITE" id="PS51918">
    <property type="entry name" value="RADICAL_SAM"/>
    <property type="match status" value="1"/>
</dbReference>
<dbReference type="SFLD" id="SFLDG01070">
    <property type="entry name" value="PLP-dependent"/>
    <property type="match status" value="1"/>
</dbReference>
<keyword evidence="8" id="KW-0949">S-adenosyl-L-methionine</keyword>
<dbReference type="InterPro" id="IPR003739">
    <property type="entry name" value="Lys_aminomutase/Glu_NH3_mut"/>
</dbReference>
<evidence type="ECO:0000259" key="14">
    <source>
        <dbReference type="PROSITE" id="PS51918"/>
    </source>
</evidence>
<dbReference type="CDD" id="cd01335">
    <property type="entry name" value="Radical_SAM"/>
    <property type="match status" value="1"/>
</dbReference>
<keyword evidence="13" id="KW-0413">Isomerase</keyword>
<dbReference type="GO" id="GO:0051539">
    <property type="term" value="F:4 iron, 4 sulfur cluster binding"/>
    <property type="evidence" value="ECO:0007669"/>
    <property type="project" value="UniProtKB-KW"/>
</dbReference>
<feature type="domain" description="Radical SAM core" evidence="14">
    <location>
        <begin position="138"/>
        <end position="350"/>
    </location>
</feature>
<evidence type="ECO:0000313" key="15">
    <source>
        <dbReference type="EMBL" id="KAG9396687.1"/>
    </source>
</evidence>
<dbReference type="AlphaFoldDB" id="A0A8J6BFZ1"/>
<evidence type="ECO:0000256" key="6">
    <source>
        <dbReference type="ARBA" id="ARBA00022363"/>
    </source>
</evidence>
<dbReference type="Gene3D" id="6.20.120.40">
    <property type="match status" value="1"/>
</dbReference>
<evidence type="ECO:0000256" key="11">
    <source>
        <dbReference type="ARBA" id="ARBA00023004"/>
    </source>
</evidence>